<dbReference type="OrthoDB" id="431440at2759"/>
<name>A0A812QZF5_9DINO</name>
<proteinExistence type="predicted"/>
<evidence type="ECO:0000313" key="2">
    <source>
        <dbReference type="Proteomes" id="UP000604046"/>
    </source>
</evidence>
<protein>
    <submittedName>
        <fullName evidence="1">Uncharacterized protein</fullName>
    </submittedName>
</protein>
<gene>
    <name evidence="1" type="ORF">SNAT2548_LOCUS22380</name>
</gene>
<sequence length="166" mass="17857">MTQMELAKMNVADDDGYALFSWLSGSNWSYHPTNVLFNAVCLGFIYFSLKKRIALVEQVQQAIDQVVDESYLSMSFTIVNVSYPDVEATGSAQAFEALVLDALARAAIAGGATGITSENAAVAMGEGEGDSTLVSATMSAPEGMTSAKLQQVVCCYVELKQQTRFR</sequence>
<dbReference type="AlphaFoldDB" id="A0A812QZF5"/>
<dbReference type="Proteomes" id="UP000604046">
    <property type="component" value="Unassembled WGS sequence"/>
</dbReference>
<evidence type="ECO:0000313" key="1">
    <source>
        <dbReference type="EMBL" id="CAE7411439.1"/>
    </source>
</evidence>
<keyword evidence="2" id="KW-1185">Reference proteome</keyword>
<reference evidence="1" key="1">
    <citation type="submission" date="2021-02" db="EMBL/GenBank/DDBJ databases">
        <authorList>
            <person name="Dougan E. K."/>
            <person name="Rhodes N."/>
            <person name="Thang M."/>
            <person name="Chan C."/>
        </authorList>
    </citation>
    <scope>NUCLEOTIDE SEQUENCE</scope>
</reference>
<accession>A0A812QZF5</accession>
<comment type="caution">
    <text evidence="1">The sequence shown here is derived from an EMBL/GenBank/DDBJ whole genome shotgun (WGS) entry which is preliminary data.</text>
</comment>
<dbReference type="EMBL" id="CAJNDS010002286">
    <property type="protein sequence ID" value="CAE7411439.1"/>
    <property type="molecule type" value="Genomic_DNA"/>
</dbReference>
<organism evidence="1 2">
    <name type="scientific">Symbiodinium natans</name>
    <dbReference type="NCBI Taxonomy" id="878477"/>
    <lineage>
        <taxon>Eukaryota</taxon>
        <taxon>Sar</taxon>
        <taxon>Alveolata</taxon>
        <taxon>Dinophyceae</taxon>
        <taxon>Suessiales</taxon>
        <taxon>Symbiodiniaceae</taxon>
        <taxon>Symbiodinium</taxon>
    </lineage>
</organism>